<protein>
    <submittedName>
        <fullName evidence="20">Putative leucine-rich repeat receptor-like protein kinase</fullName>
    </submittedName>
</protein>
<keyword evidence="3" id="KW-0433">Leucine-rich repeat</keyword>
<evidence type="ECO:0000256" key="9">
    <source>
        <dbReference type="ARBA" id="ARBA00022777"/>
    </source>
</evidence>
<organism evidence="20 21">
    <name type="scientific">Planoprotostelium fungivorum</name>
    <dbReference type="NCBI Taxonomy" id="1890364"/>
    <lineage>
        <taxon>Eukaryota</taxon>
        <taxon>Amoebozoa</taxon>
        <taxon>Evosea</taxon>
        <taxon>Variosea</taxon>
        <taxon>Cavosteliida</taxon>
        <taxon>Cavosteliaceae</taxon>
        <taxon>Planoprotostelium</taxon>
    </lineage>
</organism>
<feature type="region of interest" description="Disordered" evidence="17">
    <location>
        <begin position="1565"/>
        <end position="1594"/>
    </location>
</feature>
<dbReference type="InterPro" id="IPR000719">
    <property type="entry name" value="Prot_kinase_dom"/>
</dbReference>
<evidence type="ECO:0000256" key="3">
    <source>
        <dbReference type="ARBA" id="ARBA00022614"/>
    </source>
</evidence>
<evidence type="ECO:0000259" key="19">
    <source>
        <dbReference type="PROSITE" id="PS50011"/>
    </source>
</evidence>
<keyword evidence="13" id="KW-0829">Tyrosine-protein kinase</keyword>
<evidence type="ECO:0000256" key="6">
    <source>
        <dbReference type="ARBA" id="ARBA00022729"/>
    </source>
</evidence>
<evidence type="ECO:0000256" key="14">
    <source>
        <dbReference type="ARBA" id="ARBA00023170"/>
    </source>
</evidence>
<dbReference type="OrthoDB" id="25766at2759"/>
<dbReference type="PANTHER" id="PTHR27000:SF803">
    <property type="entry name" value="RECEPTOR-LIKE PROTEIN 45"/>
    <property type="match status" value="1"/>
</dbReference>
<evidence type="ECO:0000256" key="11">
    <source>
        <dbReference type="ARBA" id="ARBA00022989"/>
    </source>
</evidence>
<dbReference type="InterPro" id="IPR003591">
    <property type="entry name" value="Leu-rich_rpt_typical-subtyp"/>
</dbReference>
<keyword evidence="11 18" id="KW-1133">Transmembrane helix</keyword>
<dbReference type="GO" id="GO:0005524">
    <property type="term" value="F:ATP binding"/>
    <property type="evidence" value="ECO:0007669"/>
    <property type="project" value="UniProtKB-UniRule"/>
</dbReference>
<evidence type="ECO:0000256" key="5">
    <source>
        <dbReference type="ARBA" id="ARBA00022692"/>
    </source>
</evidence>
<keyword evidence="5 18" id="KW-0812">Transmembrane</keyword>
<accession>A0A2P6NPX5</accession>
<keyword evidence="14 20" id="KW-0675">Receptor</keyword>
<dbReference type="InterPro" id="IPR008266">
    <property type="entry name" value="Tyr_kinase_AS"/>
</dbReference>
<dbReference type="Pfam" id="PF13855">
    <property type="entry name" value="LRR_8"/>
    <property type="match status" value="1"/>
</dbReference>
<dbReference type="GO" id="GO:0050793">
    <property type="term" value="P:regulation of developmental process"/>
    <property type="evidence" value="ECO:0007669"/>
    <property type="project" value="UniProtKB-ARBA"/>
</dbReference>
<dbReference type="SUPFAM" id="SSF52047">
    <property type="entry name" value="RNI-like"/>
    <property type="match status" value="1"/>
</dbReference>
<dbReference type="SUPFAM" id="SSF56112">
    <property type="entry name" value="Protein kinase-like (PK-like)"/>
    <property type="match status" value="1"/>
</dbReference>
<dbReference type="InterPro" id="IPR001611">
    <property type="entry name" value="Leu-rich_rpt"/>
</dbReference>
<dbReference type="Gene3D" id="1.10.510.10">
    <property type="entry name" value="Transferase(Phosphotransferase) domain 1"/>
    <property type="match status" value="1"/>
</dbReference>
<keyword evidence="10 16" id="KW-0067">ATP-binding</keyword>
<evidence type="ECO:0000256" key="16">
    <source>
        <dbReference type="PROSITE-ProRule" id="PRU10141"/>
    </source>
</evidence>
<keyword evidence="7" id="KW-0677">Repeat</keyword>
<dbReference type="PANTHER" id="PTHR27000">
    <property type="entry name" value="LEUCINE-RICH REPEAT RECEPTOR-LIKE PROTEIN KINASE FAMILY PROTEIN-RELATED"/>
    <property type="match status" value="1"/>
</dbReference>
<dbReference type="PRINTS" id="PR00109">
    <property type="entry name" value="TYRKINASE"/>
</dbReference>
<evidence type="ECO:0000256" key="15">
    <source>
        <dbReference type="ARBA" id="ARBA00023180"/>
    </source>
</evidence>
<dbReference type="InterPro" id="IPR017441">
    <property type="entry name" value="Protein_kinase_ATP_BS"/>
</dbReference>
<dbReference type="PROSITE" id="PS00109">
    <property type="entry name" value="PROTEIN_KINASE_TYR"/>
    <property type="match status" value="1"/>
</dbReference>
<feature type="domain" description="Protein kinase" evidence="19">
    <location>
        <begin position="1284"/>
        <end position="1532"/>
    </location>
</feature>
<dbReference type="Pfam" id="PF00560">
    <property type="entry name" value="LRR_1"/>
    <property type="match status" value="4"/>
</dbReference>
<dbReference type="PROSITE" id="PS51450">
    <property type="entry name" value="LRR"/>
    <property type="match status" value="3"/>
</dbReference>
<dbReference type="FunFam" id="1.10.510.10:FF:001512">
    <property type="entry name" value="Receptor tyrosine-protein kinase erbB-2"/>
    <property type="match status" value="1"/>
</dbReference>
<feature type="binding site" evidence="16">
    <location>
        <position position="1312"/>
    </location>
    <ligand>
        <name>ATP</name>
        <dbReference type="ChEBI" id="CHEBI:30616"/>
    </ligand>
</feature>
<dbReference type="SMART" id="SM00219">
    <property type="entry name" value="TyrKc"/>
    <property type="match status" value="1"/>
</dbReference>
<evidence type="ECO:0000256" key="8">
    <source>
        <dbReference type="ARBA" id="ARBA00022741"/>
    </source>
</evidence>
<sequence>MITAETVVHCCAMQFREQIAWYFTNDHCSTEFGQEPPSNSRDLLELLSHQPLTGAEVNKQITPTTYHALKTLPKIDGLQLHPLQLKWPLLALETGMDVLAADVRRLTTQQVGGAAKAATFAWIYNTATQERELDGWLTFPDEDLIDALSSKVRKLRGGRHKNGRANVDNINLAREDQGRGRGAFYLWSTAYLKEYAVSAIITQLQQKLVGSSSPQHAQPLYAEGGGRTLIRPTRITVGSQIHKGGHWGEETTLDAIQHPPRGFEQTRQKINNVNVTTSPSHFVHITWYASDPSNFPTLYNSTSFLLATTNYSHKAAQIFSDGIITSCGLDIYPAEKCLLGRTYQQTRPNMRLILLVSFLCVVQGDVFLPFSSNIPNLRSFFDGLNEGKEWFNSSGWFQSPDPCDQSWYGINCSIITDRTKFPIPIQVANITLQRNNLRGSITSSIPFAPLLNLTGNDIGGIVRPEAIWTYTVALDLSMVRFRNEIENQPDAQNRLEGSIPDLSKYSLLQYADLSGNYLNGTVSFDSTTSPLQYLDLSNNKLNGQIPSNLGTANLALLNLYNNQFFGVIPPSFCGLQHLRLLDLSYNLLFGTIPSCIGNLTNLEALFLQSNLLQGHLPQGLYLLNQLAGLRLSRNKFSGSLSTGLSNLTNLVMIEMDDNLLEGSLPELTPLPNLLAIKLTQNRFSGSLPASFIAHPQLKELSLSYNNLSGSVPRFPGLTTLQLLYLDHNNFSSVIPSEYLLSLTNVQVFVIPPSVKSLTKVVLSHNHFEGGMPPYLAPYTGLSYLDISYNNLSGSLRIVTHRKSDSFIQYLTQLETMAESRPKLDSSLSMDFSHNKMDGPIPASLSALTSLTFLDLSGNNFSGVLSSDLGKLKQLTTLDISNNKLEVDLKTITSLTNLRSCDLSHNLISGSLPNDIINMTTLNSFVVAGNQMNGELPMSFYQMRSLQFIDLSDNRFNGSFLPPLSAPTTLNISRNNFSGDSLFLSSLTTAQVVGEIILYVFREILTANTDISHNQFNSSLQIADLARLAHVDLSHNQLSGIFPVLSSFDLNYLDISHNHFNGSVPSFDHCTQLQYLDLHDNKFIDASVTRIPPMTYCDMSSNSFGCPLWSPLKKLCQATCATNGTIDQEVFIRMRIEGSLSTFDRNIFLSSIVSATEASNDRFEIIGVSEGSVIIDLAILPPNANNETQLEQGTSSRLLHRLINTPQEVWSNYSIQLLDFSQVPTQISRRTVSDGGIAGIVIGCSSFILAIIATVLYYQYRRREKRRKNDIELQNHIGRLMLEDVVIEDKIGAGNFGEVWRGRLDDGTIVALKGLKKQDEDTKWMDEIVLVQKLNHPNIVRMLGVSKREDMLYMVLEYVENGSLLSYLARSDKVDILTEEKLLEMVLDVTKGMMYLGKKGIIHRDLAARNLLIDAGHNVKISDFGMSREVDMYQLKSKVLPYRWTAPEVLKQQAATAQSDVWSFGVVCWEIFTKGRLPFPELTNKEVIENTLKGGRLNKPPLAPQQLFDVMSRCWNMSPEERPTFKEIRYTLIESFPQLDDKRSSVLDDSNHQRASHQLYVFTDQKDLSKVPTGDVEPSYHSGLNDGAPRQYENE</sequence>
<dbReference type="SUPFAM" id="SSF52058">
    <property type="entry name" value="L domain-like"/>
    <property type="match status" value="2"/>
</dbReference>
<keyword evidence="15" id="KW-0325">Glycoprotein</keyword>
<dbReference type="PROSITE" id="PS00107">
    <property type="entry name" value="PROTEIN_KINASE_ATP"/>
    <property type="match status" value="1"/>
</dbReference>
<evidence type="ECO:0000256" key="4">
    <source>
        <dbReference type="ARBA" id="ARBA00022679"/>
    </source>
</evidence>
<keyword evidence="9 20" id="KW-0418">Kinase</keyword>
<dbReference type="EMBL" id="MDYQ01000036">
    <property type="protein sequence ID" value="PRP86010.1"/>
    <property type="molecule type" value="Genomic_DNA"/>
</dbReference>
<dbReference type="GO" id="GO:0012505">
    <property type="term" value="C:endomembrane system"/>
    <property type="evidence" value="ECO:0007669"/>
    <property type="project" value="UniProtKB-SubCell"/>
</dbReference>
<dbReference type="InParanoid" id="A0A2P6NPX5"/>
<dbReference type="InterPro" id="IPR001245">
    <property type="entry name" value="Ser-Thr/Tyr_kinase_cat_dom"/>
</dbReference>
<dbReference type="InterPro" id="IPR020635">
    <property type="entry name" value="Tyr_kinase_cat_dom"/>
</dbReference>
<keyword evidence="4" id="KW-0808">Transferase</keyword>
<name>A0A2P6NPX5_9EUKA</name>
<feature type="transmembrane region" description="Helical" evidence="18">
    <location>
        <begin position="1235"/>
        <end position="1257"/>
    </location>
</feature>
<keyword evidence="6" id="KW-0732">Signal</keyword>
<dbReference type="PROSITE" id="PS50011">
    <property type="entry name" value="PROTEIN_KINASE_DOM"/>
    <property type="match status" value="1"/>
</dbReference>
<proteinExistence type="predicted"/>
<gene>
    <name evidence="20" type="ORF">PROFUN_05781</name>
</gene>
<evidence type="ECO:0000256" key="2">
    <source>
        <dbReference type="ARBA" id="ARBA00004308"/>
    </source>
</evidence>
<dbReference type="FunFam" id="3.80.10.10:FF:000095">
    <property type="entry name" value="LRR receptor-like serine/threonine-protein kinase GSO1"/>
    <property type="match status" value="1"/>
</dbReference>
<keyword evidence="8 16" id="KW-0547">Nucleotide-binding</keyword>
<evidence type="ECO:0000256" key="1">
    <source>
        <dbReference type="ARBA" id="ARBA00004167"/>
    </source>
</evidence>
<evidence type="ECO:0000256" key="7">
    <source>
        <dbReference type="ARBA" id="ARBA00022737"/>
    </source>
</evidence>
<dbReference type="InterPro" id="IPR032675">
    <property type="entry name" value="LRR_dom_sf"/>
</dbReference>
<dbReference type="SMART" id="SM00369">
    <property type="entry name" value="LRR_TYP"/>
    <property type="match status" value="8"/>
</dbReference>
<keyword evidence="21" id="KW-1185">Reference proteome</keyword>
<dbReference type="PRINTS" id="PR00019">
    <property type="entry name" value="LEURICHRPT"/>
</dbReference>
<comment type="subcellular location">
    <subcellularLocation>
        <location evidence="2">Endomembrane system</location>
    </subcellularLocation>
    <subcellularLocation>
        <location evidence="1">Membrane</location>
        <topology evidence="1">Single-pass membrane protein</topology>
    </subcellularLocation>
</comment>
<dbReference type="InterPro" id="IPR011009">
    <property type="entry name" value="Kinase-like_dom_sf"/>
</dbReference>
<dbReference type="CDD" id="cd00192">
    <property type="entry name" value="PTKc"/>
    <property type="match status" value="1"/>
</dbReference>
<evidence type="ECO:0000313" key="20">
    <source>
        <dbReference type="EMBL" id="PRP86010.1"/>
    </source>
</evidence>
<reference evidence="20 21" key="1">
    <citation type="journal article" date="2018" name="Genome Biol. Evol.">
        <title>Multiple Roots of Fruiting Body Formation in Amoebozoa.</title>
        <authorList>
            <person name="Hillmann F."/>
            <person name="Forbes G."/>
            <person name="Novohradska S."/>
            <person name="Ferling I."/>
            <person name="Riege K."/>
            <person name="Groth M."/>
            <person name="Westermann M."/>
            <person name="Marz M."/>
            <person name="Spaller T."/>
            <person name="Winckler T."/>
            <person name="Schaap P."/>
            <person name="Glockner G."/>
        </authorList>
    </citation>
    <scope>NUCLEOTIDE SEQUENCE [LARGE SCALE GENOMIC DNA]</scope>
    <source>
        <strain evidence="20 21">Jena</strain>
    </source>
</reference>
<evidence type="ECO:0000256" key="10">
    <source>
        <dbReference type="ARBA" id="ARBA00022840"/>
    </source>
</evidence>
<dbReference type="GO" id="GO:0004713">
    <property type="term" value="F:protein tyrosine kinase activity"/>
    <property type="evidence" value="ECO:0007669"/>
    <property type="project" value="UniProtKB-KW"/>
</dbReference>
<evidence type="ECO:0000313" key="21">
    <source>
        <dbReference type="Proteomes" id="UP000241769"/>
    </source>
</evidence>
<dbReference type="Proteomes" id="UP000241769">
    <property type="component" value="Unassembled WGS sequence"/>
</dbReference>
<dbReference type="Gene3D" id="3.80.10.10">
    <property type="entry name" value="Ribonuclease Inhibitor"/>
    <property type="match status" value="6"/>
</dbReference>
<dbReference type="Pfam" id="PF07714">
    <property type="entry name" value="PK_Tyr_Ser-Thr"/>
    <property type="match status" value="1"/>
</dbReference>
<dbReference type="STRING" id="1890364.A0A2P6NPX5"/>
<keyword evidence="12 18" id="KW-0472">Membrane</keyword>
<evidence type="ECO:0000256" key="18">
    <source>
        <dbReference type="SAM" id="Phobius"/>
    </source>
</evidence>
<dbReference type="GO" id="GO:0048468">
    <property type="term" value="P:cell development"/>
    <property type="evidence" value="ECO:0007669"/>
    <property type="project" value="UniProtKB-ARBA"/>
</dbReference>
<comment type="caution">
    <text evidence="20">The sequence shown here is derived from an EMBL/GenBank/DDBJ whole genome shotgun (WGS) entry which is preliminary data.</text>
</comment>
<evidence type="ECO:0000256" key="13">
    <source>
        <dbReference type="ARBA" id="ARBA00023137"/>
    </source>
</evidence>
<evidence type="ECO:0000256" key="17">
    <source>
        <dbReference type="SAM" id="MobiDB-lite"/>
    </source>
</evidence>
<evidence type="ECO:0000256" key="12">
    <source>
        <dbReference type="ARBA" id="ARBA00023136"/>
    </source>
</evidence>
<dbReference type="GO" id="GO:0016020">
    <property type="term" value="C:membrane"/>
    <property type="evidence" value="ECO:0007669"/>
    <property type="project" value="UniProtKB-SubCell"/>
</dbReference>